<comment type="similarity">
    <text evidence="5">Belongs to the SAT4 family.</text>
</comment>
<protein>
    <recommendedName>
        <fullName evidence="8">Rhodopsin domain-containing protein</fullName>
    </recommendedName>
</protein>
<keyword evidence="4 7" id="KW-0472">Membrane</keyword>
<keyword evidence="10" id="KW-1185">Reference proteome</keyword>
<dbReference type="OrthoDB" id="5544375at2759"/>
<dbReference type="RefSeq" id="XP_002791908.1">
    <property type="nucleotide sequence ID" value="XM_002791862.2"/>
</dbReference>
<proteinExistence type="inferred from homology"/>
<feature type="compositionally biased region" description="Acidic residues" evidence="6">
    <location>
        <begin position="464"/>
        <end position="477"/>
    </location>
</feature>
<feature type="region of interest" description="Disordered" evidence="6">
    <location>
        <begin position="463"/>
        <end position="493"/>
    </location>
</feature>
<evidence type="ECO:0000256" key="7">
    <source>
        <dbReference type="SAM" id="Phobius"/>
    </source>
</evidence>
<gene>
    <name evidence="9" type="ORF">PAAG_06173</name>
</gene>
<feature type="compositionally biased region" description="Polar residues" evidence="6">
    <location>
        <begin position="509"/>
        <end position="527"/>
    </location>
</feature>
<name>C1H663_PARBA</name>
<dbReference type="GeneID" id="9095044"/>
<keyword evidence="3 7" id="KW-1133">Transmembrane helix</keyword>
<feature type="transmembrane region" description="Helical" evidence="7">
    <location>
        <begin position="193"/>
        <end position="215"/>
    </location>
</feature>
<dbReference type="KEGG" id="pbl:PAAG_06173"/>
<feature type="compositionally biased region" description="Low complexity" evidence="6">
    <location>
        <begin position="1"/>
        <end position="17"/>
    </location>
</feature>
<evidence type="ECO:0000313" key="10">
    <source>
        <dbReference type="Proteomes" id="UP000002059"/>
    </source>
</evidence>
<feature type="transmembrane region" description="Helical" evidence="7">
    <location>
        <begin position="309"/>
        <end position="335"/>
    </location>
</feature>
<dbReference type="EMBL" id="KN294008">
    <property type="protein sequence ID" value="EEH35126.1"/>
    <property type="molecule type" value="Genomic_DNA"/>
</dbReference>
<evidence type="ECO:0000256" key="3">
    <source>
        <dbReference type="ARBA" id="ARBA00022989"/>
    </source>
</evidence>
<dbReference type="PANTHER" id="PTHR33048">
    <property type="entry name" value="PTH11-LIKE INTEGRAL MEMBRANE PROTEIN (AFU_ORTHOLOGUE AFUA_5G11245)"/>
    <property type="match status" value="1"/>
</dbReference>
<feature type="transmembrane region" description="Helical" evidence="7">
    <location>
        <begin position="268"/>
        <end position="289"/>
    </location>
</feature>
<evidence type="ECO:0000256" key="6">
    <source>
        <dbReference type="SAM" id="MobiDB-lite"/>
    </source>
</evidence>
<evidence type="ECO:0000256" key="2">
    <source>
        <dbReference type="ARBA" id="ARBA00022692"/>
    </source>
</evidence>
<feature type="transmembrane region" description="Helical" evidence="7">
    <location>
        <begin position="111"/>
        <end position="132"/>
    </location>
</feature>
<feature type="region of interest" description="Disordered" evidence="6">
    <location>
        <begin position="507"/>
        <end position="527"/>
    </location>
</feature>
<feature type="domain" description="Rhodopsin" evidence="8">
    <location>
        <begin position="95"/>
        <end position="331"/>
    </location>
</feature>
<dbReference type="HOGENOM" id="CLU_039082_0_0_1"/>
<evidence type="ECO:0000256" key="1">
    <source>
        <dbReference type="ARBA" id="ARBA00004141"/>
    </source>
</evidence>
<feature type="transmembrane region" description="Helical" evidence="7">
    <location>
        <begin position="79"/>
        <end position="99"/>
    </location>
</feature>
<dbReference type="InterPro" id="IPR049326">
    <property type="entry name" value="Rhodopsin_dom_fungi"/>
</dbReference>
<dbReference type="GO" id="GO:0016020">
    <property type="term" value="C:membrane"/>
    <property type="evidence" value="ECO:0007669"/>
    <property type="project" value="UniProtKB-SubCell"/>
</dbReference>
<evidence type="ECO:0000256" key="5">
    <source>
        <dbReference type="ARBA" id="ARBA00038359"/>
    </source>
</evidence>
<organism evidence="9 10">
    <name type="scientific">Paracoccidioides lutzii (strain ATCC MYA-826 / Pb01)</name>
    <name type="common">Paracoccidioides brasiliensis</name>
    <dbReference type="NCBI Taxonomy" id="502779"/>
    <lineage>
        <taxon>Eukaryota</taxon>
        <taxon>Fungi</taxon>
        <taxon>Dikarya</taxon>
        <taxon>Ascomycota</taxon>
        <taxon>Pezizomycotina</taxon>
        <taxon>Eurotiomycetes</taxon>
        <taxon>Eurotiomycetidae</taxon>
        <taxon>Onygenales</taxon>
        <taxon>Ajellomycetaceae</taxon>
        <taxon>Paracoccidioides</taxon>
    </lineage>
</organism>
<dbReference type="AlphaFoldDB" id="C1H663"/>
<dbReference type="InterPro" id="IPR052337">
    <property type="entry name" value="SAT4-like"/>
</dbReference>
<evidence type="ECO:0000313" key="9">
    <source>
        <dbReference type="EMBL" id="EEH35126.1"/>
    </source>
</evidence>
<evidence type="ECO:0000259" key="8">
    <source>
        <dbReference type="Pfam" id="PF20684"/>
    </source>
</evidence>
<sequence>MRHDSTSAPASIPSTSPVFHKKPVQGLQQEQRQVDDKRRVSVCVWSVERGMKMEIPASPPPPGVHSNFRNPVSIGDRSIVVNAVFLPLAIVTVLVRLLTRGIFLRYIGIDDYVMVFALLFVVAFAITMILAVDYGLGKHIWDIPLSRYIIYLRITFVESILYICGTALMKISIILFYLRIFPPTRVHIVCKTLIFFILGYSFASCIVVIFMCRPVEKFWDVQIMYGNCIDRAASYYVNAAMSITTDMMTLAIPIPLIHRLTISLRQKIIIACILGMGSFVFIVSIVRVFSVHRLFTQPDSTWNANRATILSILEIYVGILLGSAPTLRPLFLHFIHGRQGSPRRRLSSSSAASSQRWLRCWTNVQRRLSCSTSSGSGGAGAGTSRCGSLFKNTVHVQANRLDGMLPPREQPQQPPLTVVQETYRDMRRARGTLGRHLRNGLSGCLRQGRRGDGVDVSLERYVEEDGGSGDGEADGLADVEAGAGVGRERTGEDRYPLGLYMIDEEMDASDSNATVTISGSRSRSPNM</sequence>
<comment type="subcellular location">
    <subcellularLocation>
        <location evidence="1">Membrane</location>
        <topology evidence="1">Multi-pass membrane protein</topology>
    </subcellularLocation>
</comment>
<dbReference type="PANTHER" id="PTHR33048:SF47">
    <property type="entry name" value="INTEGRAL MEMBRANE PROTEIN-RELATED"/>
    <property type="match status" value="1"/>
</dbReference>
<feature type="transmembrane region" description="Helical" evidence="7">
    <location>
        <begin position="235"/>
        <end position="256"/>
    </location>
</feature>
<dbReference type="OMA" id="VHIVCKT"/>
<evidence type="ECO:0000256" key="4">
    <source>
        <dbReference type="ARBA" id="ARBA00023136"/>
    </source>
</evidence>
<reference evidence="9 10" key="1">
    <citation type="journal article" date="2011" name="PLoS Genet.">
        <title>Comparative genomic analysis of human fungal pathogens causing paracoccidioidomycosis.</title>
        <authorList>
            <person name="Desjardins C.A."/>
            <person name="Champion M.D."/>
            <person name="Holder J.W."/>
            <person name="Muszewska A."/>
            <person name="Goldberg J."/>
            <person name="Bailao A.M."/>
            <person name="Brigido M.M."/>
            <person name="Ferreira M.E."/>
            <person name="Garcia A.M."/>
            <person name="Grynberg M."/>
            <person name="Gujja S."/>
            <person name="Heiman D.I."/>
            <person name="Henn M.R."/>
            <person name="Kodira C.D."/>
            <person name="Leon-Narvaez H."/>
            <person name="Longo L.V."/>
            <person name="Ma L.J."/>
            <person name="Malavazi I."/>
            <person name="Matsuo A.L."/>
            <person name="Morais F.V."/>
            <person name="Pereira M."/>
            <person name="Rodriguez-Brito S."/>
            <person name="Sakthikumar S."/>
            <person name="Salem-Izacc S.M."/>
            <person name="Sykes S.M."/>
            <person name="Teixeira M.M."/>
            <person name="Vallejo M.C."/>
            <person name="Walter M.E."/>
            <person name="Yandava C."/>
            <person name="Young S."/>
            <person name="Zeng Q."/>
            <person name="Zucker J."/>
            <person name="Felipe M.S."/>
            <person name="Goldman G.H."/>
            <person name="Haas B.J."/>
            <person name="McEwen J.G."/>
            <person name="Nino-Vega G."/>
            <person name="Puccia R."/>
            <person name="San-Blas G."/>
            <person name="Soares C.M."/>
            <person name="Birren B.W."/>
            <person name="Cuomo C.A."/>
        </authorList>
    </citation>
    <scope>NUCLEOTIDE SEQUENCE [LARGE SCALE GENOMIC DNA]</scope>
    <source>
        <strain evidence="10">ATCC MYA-826 / Pb01</strain>
    </source>
</reference>
<feature type="transmembrane region" description="Helical" evidence="7">
    <location>
        <begin position="160"/>
        <end position="181"/>
    </location>
</feature>
<dbReference type="VEuPathDB" id="FungiDB:PAAG_06173"/>
<dbReference type="Pfam" id="PF20684">
    <property type="entry name" value="Fung_rhodopsin"/>
    <property type="match status" value="1"/>
</dbReference>
<feature type="region of interest" description="Disordered" evidence="6">
    <location>
        <begin position="1"/>
        <end position="33"/>
    </location>
</feature>
<dbReference type="Proteomes" id="UP000002059">
    <property type="component" value="Partially assembled WGS sequence"/>
</dbReference>
<dbReference type="eggNOG" id="ENOG502SHHF">
    <property type="taxonomic scope" value="Eukaryota"/>
</dbReference>
<keyword evidence="2 7" id="KW-0812">Transmembrane</keyword>
<accession>C1H663</accession>